<proteinExistence type="predicted"/>
<dbReference type="RefSeq" id="WP_263235055.1">
    <property type="nucleotide sequence ID" value="NZ_CP106793.1"/>
</dbReference>
<protein>
    <submittedName>
        <fullName evidence="2">Uncharacterized protein</fullName>
    </submittedName>
</protein>
<reference evidence="2" key="1">
    <citation type="submission" date="2022-10" db="EMBL/GenBank/DDBJ databases">
        <authorList>
            <person name="Mo P."/>
        </authorList>
    </citation>
    <scope>NUCLEOTIDE SEQUENCE</scope>
    <source>
        <strain evidence="2">HUAS 13-4</strain>
    </source>
</reference>
<name>A0ABY6EDR2_9ACTN</name>
<dbReference type="Proteomes" id="UP001061298">
    <property type="component" value="Chromosome"/>
</dbReference>
<dbReference type="EMBL" id="CP106793">
    <property type="protein sequence ID" value="UXY24832.1"/>
    <property type="molecule type" value="Genomic_DNA"/>
</dbReference>
<keyword evidence="3" id="KW-1185">Reference proteome</keyword>
<feature type="region of interest" description="Disordered" evidence="1">
    <location>
        <begin position="1"/>
        <end position="20"/>
    </location>
</feature>
<evidence type="ECO:0000313" key="3">
    <source>
        <dbReference type="Proteomes" id="UP001061298"/>
    </source>
</evidence>
<gene>
    <name evidence="2" type="ORF">N8I84_05715</name>
</gene>
<evidence type="ECO:0000313" key="2">
    <source>
        <dbReference type="EMBL" id="UXY24832.1"/>
    </source>
</evidence>
<accession>A0ABY6EDR2</accession>
<organism evidence="2 3">
    <name type="scientific">Streptomyces cynarae</name>
    <dbReference type="NCBI Taxonomy" id="2981134"/>
    <lineage>
        <taxon>Bacteria</taxon>
        <taxon>Bacillati</taxon>
        <taxon>Actinomycetota</taxon>
        <taxon>Actinomycetes</taxon>
        <taxon>Kitasatosporales</taxon>
        <taxon>Streptomycetaceae</taxon>
        <taxon>Streptomyces</taxon>
    </lineage>
</organism>
<evidence type="ECO:0000256" key="1">
    <source>
        <dbReference type="SAM" id="MobiDB-lite"/>
    </source>
</evidence>
<sequence length="61" mass="6666">MSTPPVEARGVIGPEGPPSVLEQHPALFDFGALSDTTHDRVIEYVDHLHEHFLNPKKGHAA</sequence>